<evidence type="ECO:0000313" key="4">
    <source>
        <dbReference type="Proteomes" id="UP000033121"/>
    </source>
</evidence>
<dbReference type="InterPro" id="IPR051262">
    <property type="entry name" value="SMP-30/CGR1_Lactonase"/>
</dbReference>
<dbReference type="InterPro" id="IPR011042">
    <property type="entry name" value="6-blade_b-propeller_TolB-like"/>
</dbReference>
<feature type="domain" description="SMP-30/Gluconolactonase/LRE-like region" evidence="2">
    <location>
        <begin position="49"/>
        <end position="307"/>
    </location>
</feature>
<dbReference type="OrthoDB" id="241638at2"/>
<comment type="caution">
    <text evidence="3">The sequence shown here is derived from an EMBL/GenBank/DDBJ whole genome shotgun (WGS) entry which is preliminary data.</text>
</comment>
<reference evidence="3 4" key="1">
    <citation type="submission" date="2015-04" db="EMBL/GenBank/DDBJ databases">
        <title>Whole genome shotgun sequence of Flavihumibacter petaseus NBRC 106054.</title>
        <authorList>
            <person name="Miyazawa S."/>
            <person name="Hosoyama A."/>
            <person name="Hashimoto M."/>
            <person name="Noguchi M."/>
            <person name="Tsuchikane K."/>
            <person name="Ohji S."/>
            <person name="Yamazoe A."/>
            <person name="Ichikawa N."/>
            <person name="Kimura A."/>
            <person name="Fujita N."/>
        </authorList>
    </citation>
    <scope>NUCLEOTIDE SEQUENCE [LARGE SCALE GENOMIC DNA]</scope>
    <source>
        <strain evidence="3 4">NBRC 106054</strain>
    </source>
</reference>
<dbReference type="Proteomes" id="UP000033121">
    <property type="component" value="Unassembled WGS sequence"/>
</dbReference>
<dbReference type="EMBL" id="BBWV01000004">
    <property type="protein sequence ID" value="GAO45125.1"/>
    <property type="molecule type" value="Genomic_DNA"/>
</dbReference>
<dbReference type="InterPro" id="IPR013658">
    <property type="entry name" value="SGL"/>
</dbReference>
<dbReference type="AlphaFoldDB" id="A0A0E9N700"/>
<accession>A0A0E9N700</accession>
<dbReference type="SUPFAM" id="SSF63829">
    <property type="entry name" value="Calcium-dependent phosphotriesterase"/>
    <property type="match status" value="1"/>
</dbReference>
<dbReference type="Pfam" id="PF08450">
    <property type="entry name" value="SGL"/>
    <property type="match status" value="1"/>
</dbReference>
<gene>
    <name evidence="3" type="primary">gnl</name>
    <name evidence="3" type="ORF">FPE01S_04_03680</name>
</gene>
<name>A0A0E9N700_9BACT</name>
<dbReference type="Gene3D" id="2.120.10.30">
    <property type="entry name" value="TolB, C-terminal domain"/>
    <property type="match status" value="1"/>
</dbReference>
<keyword evidence="4" id="KW-1185">Reference proteome</keyword>
<evidence type="ECO:0000313" key="3">
    <source>
        <dbReference type="EMBL" id="GAO45125.1"/>
    </source>
</evidence>
<dbReference type="PANTHER" id="PTHR47572">
    <property type="entry name" value="LIPOPROTEIN-RELATED"/>
    <property type="match status" value="1"/>
</dbReference>
<dbReference type="GO" id="GO:0016787">
    <property type="term" value="F:hydrolase activity"/>
    <property type="evidence" value="ECO:0007669"/>
    <property type="project" value="UniProtKB-KW"/>
</dbReference>
<sequence length="321" mass="34419">MKLITAILLLPALAFGQQFTGKIVTVDPAFEKLVPATAKVEILSTGFQWSEGPVWVKDSGYLLFSDVKRNTIFQWRGGSGLSEFLMPSGYTGRLPYSSEPGSNGLLINQAGELVTCEHGDRRIAAMPLSGGGKRTLADNYQGKRLNSPNDIVQGKNGDYYFTDPAYGMPPGTAHQPMGLYRLSTEGKVYLIDEYLAPNGVAMSPDGKTLYLAQSHDEKPFIMAYPVQPDGSVGKAKLFYDATPLLKAGLKGAPDGLKTDLKGNVFSSGPGGIIVISPDGKLLGRIETGQPTANCAWGDDGSSLFITANMLLLRVRTTTKGF</sequence>
<dbReference type="PANTHER" id="PTHR47572:SF4">
    <property type="entry name" value="LACTONASE DRP35"/>
    <property type="match status" value="1"/>
</dbReference>
<keyword evidence="1" id="KW-0378">Hydrolase</keyword>
<dbReference type="RefSeq" id="WP_046371094.1">
    <property type="nucleotide sequence ID" value="NZ_BBWV01000004.1"/>
</dbReference>
<organism evidence="3 4">
    <name type="scientific">Flavihumibacter petaseus NBRC 106054</name>
    <dbReference type="NCBI Taxonomy" id="1220578"/>
    <lineage>
        <taxon>Bacteria</taxon>
        <taxon>Pseudomonadati</taxon>
        <taxon>Bacteroidota</taxon>
        <taxon>Chitinophagia</taxon>
        <taxon>Chitinophagales</taxon>
        <taxon>Chitinophagaceae</taxon>
        <taxon>Flavihumibacter</taxon>
    </lineage>
</organism>
<evidence type="ECO:0000259" key="2">
    <source>
        <dbReference type="Pfam" id="PF08450"/>
    </source>
</evidence>
<proteinExistence type="predicted"/>
<dbReference type="STRING" id="1220578.FPE01S_04_03680"/>
<evidence type="ECO:0000256" key="1">
    <source>
        <dbReference type="ARBA" id="ARBA00022801"/>
    </source>
</evidence>
<protein>
    <submittedName>
        <fullName evidence="3">Gluconolactonase</fullName>
    </submittedName>
</protein>